<dbReference type="GO" id="GO:0005739">
    <property type="term" value="C:mitochondrion"/>
    <property type="evidence" value="ECO:0007669"/>
    <property type="project" value="TreeGrafter"/>
</dbReference>
<dbReference type="InterPro" id="IPR051276">
    <property type="entry name" value="Saccharopine_DH-like_oxidrdct"/>
</dbReference>
<dbReference type="InterPro" id="IPR036291">
    <property type="entry name" value="NAD(P)-bd_dom_sf"/>
</dbReference>
<dbReference type="InterPro" id="IPR005097">
    <property type="entry name" value="Sacchrp_dh_NADP-bd"/>
</dbReference>
<evidence type="ECO:0000313" key="4">
    <source>
        <dbReference type="EMBL" id="EGG11873.1"/>
    </source>
</evidence>
<dbReference type="KEGG" id="mlr:MELLADRAFT_101626"/>
<dbReference type="InParanoid" id="F4R6G1"/>
<keyword evidence="2" id="KW-0472">Membrane</keyword>
<sequence>MSFNTDRELDIIVYGATSYVGKLVCEHLKNNYLNKYDVTSKESIKIGMGGRSKEKLEKVKDELGLPIDLPIFVVDSFDVNGLENMCKVTKAVITLVGPYAKFGDGLIKACAEKGTHYFDLTGETLWVSNQITNLNIKSKLSKSIIVPSCGFDSVPSDLNTMIASQTLKKLVGKDVGVGRVTSGVDARGGVSGGTLLSLLGTFDDGFKAFSKAMESYVLSPIKGIQKDTGDWIIREPSIVGGLFVMAPHNGAIVRYSWGLLESNNQIIPQELKYGPEFTYDEFMITPTTILAFILTLTLKVLIILLFIPQIRQLIKILGPKSGGGPSEKERESGWFKMITTAHSVNDDVHVRVTMKGNKDPGYGFTSVCIAECAITVIKSFDDLPPLAKFGGVLTPVTALGEALRRRLESNQIIKIETEIIKDKRSRKKLFYVDDQVNEKVSLYPDENFKVVTSKLSNKLESDQML</sequence>
<comment type="similarity">
    <text evidence="1">Belongs to the saccharopine dehydrogenase family.</text>
</comment>
<dbReference type="VEuPathDB" id="FungiDB:MELLADRAFT_101626"/>
<dbReference type="Proteomes" id="UP000001072">
    <property type="component" value="Unassembled WGS sequence"/>
</dbReference>
<dbReference type="GeneID" id="18921418"/>
<dbReference type="Pfam" id="PF03435">
    <property type="entry name" value="Sacchrp_dh_NADP"/>
    <property type="match status" value="1"/>
</dbReference>
<feature type="transmembrane region" description="Helical" evidence="2">
    <location>
        <begin position="289"/>
        <end position="307"/>
    </location>
</feature>
<evidence type="ECO:0000313" key="5">
    <source>
        <dbReference type="Proteomes" id="UP000001072"/>
    </source>
</evidence>
<dbReference type="Gene3D" id="3.40.50.720">
    <property type="entry name" value="NAD(P)-binding Rossmann-like Domain"/>
    <property type="match status" value="1"/>
</dbReference>
<proteinExistence type="inferred from homology"/>
<dbReference type="HOGENOM" id="CLU_031002_0_1_1"/>
<dbReference type="EMBL" id="GL883091">
    <property type="protein sequence ID" value="EGG11873.1"/>
    <property type="molecule type" value="Genomic_DNA"/>
</dbReference>
<organism evidence="5">
    <name type="scientific">Melampsora larici-populina (strain 98AG31 / pathotype 3-4-7)</name>
    <name type="common">Poplar leaf rust fungus</name>
    <dbReference type="NCBI Taxonomy" id="747676"/>
    <lineage>
        <taxon>Eukaryota</taxon>
        <taxon>Fungi</taxon>
        <taxon>Dikarya</taxon>
        <taxon>Basidiomycota</taxon>
        <taxon>Pucciniomycotina</taxon>
        <taxon>Pucciniomycetes</taxon>
        <taxon>Pucciniales</taxon>
        <taxon>Melampsoraceae</taxon>
        <taxon>Melampsora</taxon>
    </lineage>
</organism>
<dbReference type="OrthoDB" id="10268090at2759"/>
<dbReference type="GO" id="GO:0005811">
    <property type="term" value="C:lipid droplet"/>
    <property type="evidence" value="ECO:0007669"/>
    <property type="project" value="TreeGrafter"/>
</dbReference>
<dbReference type="eggNOG" id="KOG2733">
    <property type="taxonomic scope" value="Eukaryota"/>
</dbReference>
<gene>
    <name evidence="4" type="ORF">MELLADRAFT_101626</name>
</gene>
<reference evidence="5" key="1">
    <citation type="journal article" date="2011" name="Proc. Natl. Acad. Sci. U.S.A.">
        <title>Obligate biotrophy features unraveled by the genomic analysis of rust fungi.</title>
        <authorList>
            <person name="Duplessis S."/>
            <person name="Cuomo C.A."/>
            <person name="Lin Y.-C."/>
            <person name="Aerts A."/>
            <person name="Tisserant E."/>
            <person name="Veneault-Fourrey C."/>
            <person name="Joly D.L."/>
            <person name="Hacquard S."/>
            <person name="Amselem J."/>
            <person name="Cantarel B.L."/>
            <person name="Chiu R."/>
            <person name="Coutinho P.M."/>
            <person name="Feau N."/>
            <person name="Field M."/>
            <person name="Frey P."/>
            <person name="Gelhaye E."/>
            <person name="Goldberg J."/>
            <person name="Grabherr M.G."/>
            <person name="Kodira C.D."/>
            <person name="Kohler A."/>
            <person name="Kuees U."/>
            <person name="Lindquist E.A."/>
            <person name="Lucas S.M."/>
            <person name="Mago R."/>
            <person name="Mauceli E."/>
            <person name="Morin E."/>
            <person name="Murat C."/>
            <person name="Pangilinan J.L."/>
            <person name="Park R."/>
            <person name="Pearson M."/>
            <person name="Quesneville H."/>
            <person name="Rouhier N."/>
            <person name="Sakthikumar S."/>
            <person name="Salamov A.A."/>
            <person name="Schmutz J."/>
            <person name="Selles B."/>
            <person name="Shapiro H."/>
            <person name="Tanguay P."/>
            <person name="Tuskan G.A."/>
            <person name="Henrissat B."/>
            <person name="Van de Peer Y."/>
            <person name="Rouze P."/>
            <person name="Ellis J.G."/>
            <person name="Dodds P.N."/>
            <person name="Schein J.E."/>
            <person name="Zhong S."/>
            <person name="Hamelin R.C."/>
            <person name="Grigoriev I.V."/>
            <person name="Szabo L.J."/>
            <person name="Martin F."/>
        </authorList>
    </citation>
    <scope>NUCLEOTIDE SEQUENCE [LARGE SCALE GENOMIC DNA]</scope>
    <source>
        <strain evidence="5">98AG31 / pathotype 3-4-7</strain>
    </source>
</reference>
<dbReference type="PANTHER" id="PTHR12286">
    <property type="entry name" value="SACCHAROPINE DEHYDROGENASE-LIKE OXIDOREDUCTASE"/>
    <property type="match status" value="1"/>
</dbReference>
<keyword evidence="5" id="KW-1185">Reference proteome</keyword>
<dbReference type="AlphaFoldDB" id="F4R6G1"/>
<evidence type="ECO:0000256" key="2">
    <source>
        <dbReference type="SAM" id="Phobius"/>
    </source>
</evidence>
<dbReference type="PANTHER" id="PTHR12286:SF5">
    <property type="entry name" value="SACCHAROPINE DEHYDROGENASE-LIKE OXIDOREDUCTASE"/>
    <property type="match status" value="1"/>
</dbReference>
<dbReference type="RefSeq" id="XP_007404248.1">
    <property type="nucleotide sequence ID" value="XM_007404186.1"/>
</dbReference>
<feature type="domain" description="Saccharopine dehydrogenase NADP binding" evidence="3">
    <location>
        <begin position="13"/>
        <end position="121"/>
    </location>
</feature>
<keyword evidence="2" id="KW-0812">Transmembrane</keyword>
<name>F4R6G1_MELLP</name>
<dbReference type="GO" id="GO:0009247">
    <property type="term" value="P:glycolipid biosynthetic process"/>
    <property type="evidence" value="ECO:0007669"/>
    <property type="project" value="TreeGrafter"/>
</dbReference>
<protein>
    <recommendedName>
        <fullName evidence="3">Saccharopine dehydrogenase NADP binding domain-containing protein</fullName>
    </recommendedName>
</protein>
<accession>F4R6G1</accession>
<evidence type="ECO:0000256" key="1">
    <source>
        <dbReference type="ARBA" id="ARBA00038048"/>
    </source>
</evidence>
<keyword evidence="2" id="KW-1133">Transmembrane helix</keyword>
<dbReference type="SUPFAM" id="SSF51735">
    <property type="entry name" value="NAD(P)-binding Rossmann-fold domains"/>
    <property type="match status" value="1"/>
</dbReference>
<evidence type="ECO:0000259" key="3">
    <source>
        <dbReference type="Pfam" id="PF03435"/>
    </source>
</evidence>
<dbReference type="GO" id="GO:0005886">
    <property type="term" value="C:plasma membrane"/>
    <property type="evidence" value="ECO:0007669"/>
    <property type="project" value="TreeGrafter"/>
</dbReference>